<evidence type="ECO:0000256" key="4">
    <source>
        <dbReference type="PROSITE-ProRule" id="PRU01161"/>
    </source>
</evidence>
<dbReference type="InterPro" id="IPR043864">
    <property type="entry name" value="Omp85-like_dom"/>
</dbReference>
<dbReference type="Pfam" id="PF19143">
    <property type="entry name" value="Omp85_2"/>
    <property type="match status" value="1"/>
</dbReference>
<evidence type="ECO:0000259" key="6">
    <source>
        <dbReference type="PROSITE" id="PS51635"/>
    </source>
</evidence>
<feature type="signal peptide" evidence="5">
    <location>
        <begin position="1"/>
        <end position="18"/>
    </location>
</feature>
<dbReference type="AlphaFoldDB" id="A0A1H9LFW8"/>
<dbReference type="STRING" id="478744.SAMN05444359_1245"/>
<gene>
    <name evidence="7" type="ORF">SAMN05444359_1245</name>
</gene>
<dbReference type="CDD" id="cd07205">
    <property type="entry name" value="Pat_PNPLA6_PNPLA7_NTE1_like"/>
    <property type="match status" value="1"/>
</dbReference>
<evidence type="ECO:0000313" key="8">
    <source>
        <dbReference type="Proteomes" id="UP000199021"/>
    </source>
</evidence>
<name>A0A1H9LFW8_9BACT</name>
<dbReference type="PANTHER" id="PTHR14226">
    <property type="entry name" value="NEUROPATHY TARGET ESTERASE/SWISS CHEESE D.MELANOGASTER"/>
    <property type="match status" value="1"/>
</dbReference>
<evidence type="ECO:0000313" key="7">
    <source>
        <dbReference type="EMBL" id="SER09823.1"/>
    </source>
</evidence>
<dbReference type="GO" id="GO:0016787">
    <property type="term" value="F:hydrolase activity"/>
    <property type="evidence" value="ECO:0007669"/>
    <property type="project" value="UniProtKB-UniRule"/>
</dbReference>
<reference evidence="8" key="1">
    <citation type="submission" date="2016-10" db="EMBL/GenBank/DDBJ databases">
        <authorList>
            <person name="Varghese N."/>
            <person name="Submissions S."/>
        </authorList>
    </citation>
    <scope>NUCLEOTIDE SEQUENCE [LARGE SCALE GENOMIC DNA]</scope>
    <source>
        <strain evidence="8">DSM 24740</strain>
    </source>
</reference>
<feature type="chain" id="PRO_5011686346" evidence="5">
    <location>
        <begin position="19"/>
        <end position="739"/>
    </location>
</feature>
<dbReference type="OrthoDB" id="9770965at2"/>
<keyword evidence="8" id="KW-1185">Reference proteome</keyword>
<keyword evidence="1 4" id="KW-0378">Hydrolase</keyword>
<feature type="short sequence motif" description="GXSXG" evidence="4">
    <location>
        <begin position="57"/>
        <end position="61"/>
    </location>
</feature>
<evidence type="ECO:0000256" key="5">
    <source>
        <dbReference type="SAM" id="SignalP"/>
    </source>
</evidence>
<keyword evidence="5" id="KW-0732">Signal</keyword>
<dbReference type="InParanoid" id="A0A1H9LFW8"/>
<dbReference type="SUPFAM" id="SSF52151">
    <property type="entry name" value="FabD/lysophospholipase-like"/>
    <property type="match status" value="1"/>
</dbReference>
<dbReference type="Gene3D" id="3.40.1090.10">
    <property type="entry name" value="Cytosolic phospholipase A2 catalytic domain"/>
    <property type="match status" value="2"/>
</dbReference>
<keyword evidence="3 4" id="KW-0443">Lipid metabolism</keyword>
<evidence type="ECO:0000256" key="2">
    <source>
        <dbReference type="ARBA" id="ARBA00022963"/>
    </source>
</evidence>
<dbReference type="EMBL" id="FOFB01000024">
    <property type="protein sequence ID" value="SER09823.1"/>
    <property type="molecule type" value="Genomic_DNA"/>
</dbReference>
<dbReference type="PANTHER" id="PTHR14226:SF29">
    <property type="entry name" value="NEUROPATHY TARGET ESTERASE SWS"/>
    <property type="match status" value="1"/>
</dbReference>
<dbReference type="PROSITE" id="PS51635">
    <property type="entry name" value="PNPLA"/>
    <property type="match status" value="1"/>
</dbReference>
<dbReference type="GO" id="GO:0016042">
    <property type="term" value="P:lipid catabolic process"/>
    <property type="evidence" value="ECO:0007669"/>
    <property type="project" value="UniProtKB-UniRule"/>
</dbReference>
<feature type="active site" description="Nucleophile" evidence="4">
    <location>
        <position position="59"/>
    </location>
</feature>
<evidence type="ECO:0000256" key="3">
    <source>
        <dbReference type="ARBA" id="ARBA00023098"/>
    </source>
</evidence>
<feature type="short sequence motif" description="DGA/G" evidence="4">
    <location>
        <begin position="203"/>
        <end position="205"/>
    </location>
</feature>
<dbReference type="RefSeq" id="WP_090171569.1">
    <property type="nucleotide sequence ID" value="NZ_FOFB01000024.1"/>
</dbReference>
<dbReference type="Pfam" id="PF01734">
    <property type="entry name" value="Patatin"/>
    <property type="match status" value="1"/>
</dbReference>
<organism evidence="7 8">
    <name type="scientific">Neolewinella agarilytica</name>
    <dbReference type="NCBI Taxonomy" id="478744"/>
    <lineage>
        <taxon>Bacteria</taxon>
        <taxon>Pseudomonadati</taxon>
        <taxon>Bacteroidota</taxon>
        <taxon>Saprospiria</taxon>
        <taxon>Saprospirales</taxon>
        <taxon>Lewinellaceae</taxon>
        <taxon>Neolewinella</taxon>
    </lineage>
</organism>
<feature type="short sequence motif" description="GXGXXG" evidence="4">
    <location>
        <begin position="30"/>
        <end position="35"/>
    </location>
</feature>
<feature type="domain" description="PNPLA" evidence="6">
    <location>
        <begin position="26"/>
        <end position="216"/>
    </location>
</feature>
<dbReference type="Proteomes" id="UP000199021">
    <property type="component" value="Unassembled WGS sequence"/>
</dbReference>
<dbReference type="InterPro" id="IPR050301">
    <property type="entry name" value="NTE"/>
</dbReference>
<keyword evidence="2 4" id="KW-0442">Lipid degradation</keyword>
<evidence type="ECO:0000256" key="1">
    <source>
        <dbReference type="ARBA" id="ARBA00022801"/>
    </source>
</evidence>
<dbReference type="InterPro" id="IPR002641">
    <property type="entry name" value="PNPLA_dom"/>
</dbReference>
<dbReference type="InterPro" id="IPR016035">
    <property type="entry name" value="Acyl_Trfase/lysoPLipase"/>
</dbReference>
<feature type="active site" description="Proton acceptor" evidence="4">
    <location>
        <position position="203"/>
    </location>
</feature>
<protein>
    <submittedName>
        <fullName evidence="7">NTE family protein</fullName>
    </submittedName>
</protein>
<proteinExistence type="predicted"/>
<sequence length="739" mass="82111">MRKLILSLLLLGCLSLTAQEDLKVGLVLSGGGARGYAHIGALQVIEEAGIRVDYIGGTSMGSIVGGLYATGYSAKELEALLRKTDIMSELQDAIGRNKRPIYEKLYDEHYLLGLSLRDFAIQLPTALSDGQRIHDLFSHWTADVRHINDFSKLPIPFLCVGTDIVSGDAIVLEEGTLADAMRASAALPGVLSPYEMNGHVMTDGGVSNNYPAQEVKAKGMDYLIGITVEQDPYQADEINSLDKLLLQIAFFQATRRNVAQYEATDIDIDPDLGSHTQLSFEAIDELIAAGRLAAEKQLSTLRAVAQKQSSKRTAAEKSNPRPVEFLNAPVVEIQGNTDLSRRQILSFFEDKLPGKISWADFRDHLVALFATGRYTAIDYDWEAIENGEDEAVKLTLKLKQSPDFGQRLRLGLHYDQVYRANLLVGLTLNDVLVDNTLTTIDLIGGSRFRYRADYRVNRVNGSAFGLRSRLHYADVSFDLPELMSPFEGLVFDQLDYRFSDLNAELYWDIRQTTNSFTGIAAELKYYRTLSDQIAEVDNSSLFTLGKDVYFVPKAYFLYDKLNVRDFPMRGFSLAGEARGIHNLNAENVDENKWAFNADLDALFLLPMGKKVSAGLEMNVGGFLDGSSLPYRYYLGSNNRNLFNNFKLFPSINLGEASGENLLMGELFLRFNPAVSHYLTLGGRVARLGQEEGLPTSIDRDLLAAGRFTYGYNSPLGPIELTYARGNAGGQLYLNIGYWF</sequence>
<accession>A0A1H9LFW8</accession>